<evidence type="ECO:0000313" key="1">
    <source>
        <dbReference type="EMBL" id="EJW04721.1"/>
    </source>
</evidence>
<accession>J9DAF7</accession>
<dbReference type="Proteomes" id="UP000003163">
    <property type="component" value="Unassembled WGS sequence"/>
</dbReference>
<evidence type="ECO:0000313" key="2">
    <source>
        <dbReference type="Proteomes" id="UP000003163"/>
    </source>
</evidence>
<gene>
    <name evidence="1" type="ORF">EDEG_01084</name>
</gene>
<organism evidence="1 2">
    <name type="scientific">Edhazardia aedis (strain USNM 41457)</name>
    <name type="common">Microsporidian parasite</name>
    <dbReference type="NCBI Taxonomy" id="1003232"/>
    <lineage>
        <taxon>Eukaryota</taxon>
        <taxon>Fungi</taxon>
        <taxon>Fungi incertae sedis</taxon>
        <taxon>Microsporidia</taxon>
        <taxon>Edhazardia</taxon>
    </lineage>
</organism>
<protein>
    <submittedName>
        <fullName evidence="1">Uncharacterized protein</fullName>
    </submittedName>
</protein>
<sequence length="209" mass="24790">MITIDLDEKINTETPLWFIIEQKLIKIYDDIRLVDAIKSQMNDKKPPVILTLVTVHYLNNFKKLLFGRMIKFKSKIDLLSKNSIENGLKDCRIIKCIQYMIDDGFLMFFCMFLIVKKVLYDECESQLIFCTAWGLDLNSVRMLEMLIIQVMDYKFNITLKTVKESIYDIYGNGKVKIKKKSNNFHKRIIPKRFLCAFDKMFSNIPCYKF</sequence>
<dbReference type="InParanoid" id="J9DAF7"/>
<name>J9DAF7_EDHAE</name>
<dbReference type="VEuPathDB" id="MicrosporidiaDB:EDEG_01084"/>
<comment type="caution">
    <text evidence="1">The sequence shown here is derived from an EMBL/GenBank/DDBJ whole genome shotgun (WGS) entry which is preliminary data.</text>
</comment>
<proteinExistence type="predicted"/>
<keyword evidence="2" id="KW-1185">Reference proteome</keyword>
<dbReference type="AlphaFoldDB" id="J9DAF7"/>
<reference evidence="2" key="2">
    <citation type="submission" date="2015-07" db="EMBL/GenBank/DDBJ databases">
        <title>Contrasting host-pathogen interactions and genome evolution in two generalist and specialist microsporidian pathogens of mosquitoes.</title>
        <authorList>
            <consortium name="The Broad Institute Genomics Platform"/>
            <consortium name="The Broad Institute Genome Sequencing Center for Infectious Disease"/>
            <person name="Cuomo C.A."/>
            <person name="Sanscrainte N.D."/>
            <person name="Goldberg J.M."/>
            <person name="Heiman D."/>
            <person name="Young S."/>
            <person name="Zeng Q."/>
            <person name="Becnel J.J."/>
            <person name="Birren B.W."/>
        </authorList>
    </citation>
    <scope>NUCLEOTIDE SEQUENCE [LARGE SCALE GENOMIC DNA]</scope>
    <source>
        <strain evidence="2">USNM 41457</strain>
    </source>
</reference>
<dbReference type="HOGENOM" id="CLU_1315395_0_0_1"/>
<reference evidence="1 2" key="1">
    <citation type="submission" date="2011-08" db="EMBL/GenBank/DDBJ databases">
        <authorList>
            <person name="Liu Z.J."/>
            <person name="Shi F.L."/>
            <person name="Lu J.Q."/>
            <person name="Li M."/>
            <person name="Wang Z.L."/>
        </authorList>
    </citation>
    <scope>NUCLEOTIDE SEQUENCE [LARGE SCALE GENOMIC DNA]</scope>
    <source>
        <strain evidence="1 2">USNM 41457</strain>
    </source>
</reference>
<dbReference type="EMBL" id="AFBI03000014">
    <property type="protein sequence ID" value="EJW04721.1"/>
    <property type="molecule type" value="Genomic_DNA"/>
</dbReference>